<gene>
    <name evidence="1" type="ORF">K458DRAFT_116287</name>
</gene>
<keyword evidence="2" id="KW-1185">Reference proteome</keyword>
<name>A0A6G1IMH0_9PLEO</name>
<reference evidence="1" key="1">
    <citation type="journal article" date="2020" name="Stud. Mycol.">
        <title>101 Dothideomycetes genomes: a test case for predicting lifestyles and emergence of pathogens.</title>
        <authorList>
            <person name="Haridas S."/>
            <person name="Albert R."/>
            <person name="Binder M."/>
            <person name="Bloem J."/>
            <person name="Labutti K."/>
            <person name="Salamov A."/>
            <person name="Andreopoulos B."/>
            <person name="Baker S."/>
            <person name="Barry K."/>
            <person name="Bills G."/>
            <person name="Bluhm B."/>
            <person name="Cannon C."/>
            <person name="Castanera R."/>
            <person name="Culley D."/>
            <person name="Daum C."/>
            <person name="Ezra D."/>
            <person name="Gonzalez J."/>
            <person name="Henrissat B."/>
            <person name="Kuo A."/>
            <person name="Liang C."/>
            <person name="Lipzen A."/>
            <person name="Lutzoni F."/>
            <person name="Magnuson J."/>
            <person name="Mondo S."/>
            <person name="Nolan M."/>
            <person name="Ohm R."/>
            <person name="Pangilinan J."/>
            <person name="Park H.-J."/>
            <person name="Ramirez L."/>
            <person name="Alfaro M."/>
            <person name="Sun H."/>
            <person name="Tritt A."/>
            <person name="Yoshinaga Y."/>
            <person name="Zwiers L.-H."/>
            <person name="Turgeon B."/>
            <person name="Goodwin S."/>
            <person name="Spatafora J."/>
            <person name="Crous P."/>
            <person name="Grigoriev I."/>
        </authorList>
    </citation>
    <scope>NUCLEOTIDE SEQUENCE</scope>
    <source>
        <strain evidence="1">CBS 122367</strain>
    </source>
</reference>
<proteinExistence type="predicted"/>
<organism evidence="1 2">
    <name type="scientific">Lentithecium fluviatile CBS 122367</name>
    <dbReference type="NCBI Taxonomy" id="1168545"/>
    <lineage>
        <taxon>Eukaryota</taxon>
        <taxon>Fungi</taxon>
        <taxon>Dikarya</taxon>
        <taxon>Ascomycota</taxon>
        <taxon>Pezizomycotina</taxon>
        <taxon>Dothideomycetes</taxon>
        <taxon>Pleosporomycetidae</taxon>
        <taxon>Pleosporales</taxon>
        <taxon>Massarineae</taxon>
        <taxon>Lentitheciaceae</taxon>
        <taxon>Lentithecium</taxon>
    </lineage>
</organism>
<protein>
    <submittedName>
        <fullName evidence="1">Uncharacterized protein</fullName>
    </submittedName>
</protein>
<sequence>MRKGWTAGLVVRLAECGDGGASIVGSCQRLWRRRSHDAIGASIFCGTDESLFRHTLTGMTSLTGLVELKGILYAV</sequence>
<accession>A0A6G1IMH0</accession>
<dbReference type="AlphaFoldDB" id="A0A6G1IMH0"/>
<evidence type="ECO:0000313" key="2">
    <source>
        <dbReference type="Proteomes" id="UP000799291"/>
    </source>
</evidence>
<dbReference type="Proteomes" id="UP000799291">
    <property type="component" value="Unassembled WGS sequence"/>
</dbReference>
<dbReference type="EMBL" id="MU005603">
    <property type="protein sequence ID" value="KAF2679436.1"/>
    <property type="molecule type" value="Genomic_DNA"/>
</dbReference>
<evidence type="ECO:0000313" key="1">
    <source>
        <dbReference type="EMBL" id="KAF2679436.1"/>
    </source>
</evidence>